<proteinExistence type="predicted"/>
<feature type="non-terminal residue" evidence="1">
    <location>
        <position position="161"/>
    </location>
</feature>
<keyword evidence="2" id="KW-1185">Reference proteome</keyword>
<accession>A0A1I3WQT0</accession>
<protein>
    <recommendedName>
        <fullName evidence="3">IPT/TIG domain-containing protein</fullName>
    </recommendedName>
</protein>
<sequence>MQLNFSFRIPRRLSGIGVARMRSFFSATLLVIFGGTALAEPFIFNAPHTARPGDWMSLTGHAFGPNPMVFMKPATEANSFQIQGPKTVDVAVNFQLPKINPLTQQPIPFTQYEIWTMNPGFGFSHSHVFINAPRAMHFDFPQVASSSPLRIFGRNLYLGAG</sequence>
<dbReference type="Proteomes" id="UP000198755">
    <property type="component" value="Unassembled WGS sequence"/>
</dbReference>
<gene>
    <name evidence="1" type="ORF">SAMN05444581_1021</name>
</gene>
<reference evidence="1 2" key="1">
    <citation type="submission" date="2016-10" db="EMBL/GenBank/DDBJ databases">
        <authorList>
            <person name="de Groot N.N."/>
        </authorList>
    </citation>
    <scope>NUCLEOTIDE SEQUENCE [LARGE SCALE GENOMIC DNA]</scope>
    <source>
        <strain evidence="1 2">NE2</strain>
    </source>
</reference>
<dbReference type="EMBL" id="FOSN01000002">
    <property type="protein sequence ID" value="SFK08836.1"/>
    <property type="molecule type" value="Genomic_DNA"/>
</dbReference>
<dbReference type="STRING" id="1612308.SAMN05444581_1021"/>
<name>A0A1I3WQT0_9HYPH</name>
<evidence type="ECO:0000313" key="1">
    <source>
        <dbReference type="EMBL" id="SFK08836.1"/>
    </source>
</evidence>
<evidence type="ECO:0008006" key="3">
    <source>
        <dbReference type="Google" id="ProtNLM"/>
    </source>
</evidence>
<organism evidence="1 2">
    <name type="scientific">Methylocapsa palsarum</name>
    <dbReference type="NCBI Taxonomy" id="1612308"/>
    <lineage>
        <taxon>Bacteria</taxon>
        <taxon>Pseudomonadati</taxon>
        <taxon>Pseudomonadota</taxon>
        <taxon>Alphaproteobacteria</taxon>
        <taxon>Hyphomicrobiales</taxon>
        <taxon>Beijerinckiaceae</taxon>
        <taxon>Methylocapsa</taxon>
    </lineage>
</organism>
<dbReference type="AlphaFoldDB" id="A0A1I3WQT0"/>
<evidence type="ECO:0000313" key="2">
    <source>
        <dbReference type="Proteomes" id="UP000198755"/>
    </source>
</evidence>